<evidence type="ECO:0000256" key="1">
    <source>
        <dbReference type="SAM" id="MobiDB-lite"/>
    </source>
</evidence>
<dbReference type="AlphaFoldDB" id="A0A162Q3T0"/>
<evidence type="ECO:0000313" key="3">
    <source>
        <dbReference type="Proteomes" id="UP000077051"/>
    </source>
</evidence>
<name>A0A162Q3T0_MUCCL</name>
<dbReference type="OrthoDB" id="349045at2759"/>
<comment type="caution">
    <text evidence="2">The sequence shown here is derived from an EMBL/GenBank/DDBJ whole genome shotgun (WGS) entry which is preliminary data.</text>
</comment>
<feature type="region of interest" description="Disordered" evidence="1">
    <location>
        <begin position="225"/>
        <end position="357"/>
    </location>
</feature>
<dbReference type="PANTHER" id="PTHR42107">
    <property type="entry name" value="YALI0D24453P"/>
    <property type="match status" value="1"/>
</dbReference>
<accession>A0A162Q3T0</accession>
<feature type="compositionally biased region" description="Low complexity" evidence="1">
    <location>
        <begin position="265"/>
        <end position="279"/>
    </location>
</feature>
<keyword evidence="3" id="KW-1185">Reference proteome</keyword>
<evidence type="ECO:0000313" key="2">
    <source>
        <dbReference type="EMBL" id="OAC98669.1"/>
    </source>
</evidence>
<gene>
    <name evidence="2" type="ORF">MUCCIDRAFT_85221</name>
</gene>
<sequence>MSDTAAAANLESVDVPSYTFSALQQWQIAFIYAFAATFNPHQEVSPQYYKLPYFTPQLITDKMKTFDIDFESNPLLKQNYNALPIDIKDGLTAANPIMARPVGTDAKKRTYWQFGDSPWIWRETNSMKSLSQWETVCKNRQDLGHLVDNFSASTSRLEKALVKTIQEKIYDIADKEEQRKLRKERAEMRKLIPVEVSITPTTLRSRGNRSQRVHYNFDDIYGIEEDEADDDDNFVDEDENADGNDAPRRQRSKRQASPPRPPPTRWSSRLSRGAPPAAVAKEEVEETQVESMDVDSQSVEAMDTTPHTSEQSNAMDTTRSPSFMDTTPSSQSPMESVSNGHSVMSVNDILNPQVVHE</sequence>
<dbReference type="EMBL" id="AMYB01000009">
    <property type="protein sequence ID" value="OAC98669.1"/>
    <property type="molecule type" value="Genomic_DNA"/>
</dbReference>
<feature type="compositionally biased region" description="Acidic residues" evidence="1">
    <location>
        <begin position="225"/>
        <end position="242"/>
    </location>
</feature>
<protein>
    <recommendedName>
        <fullName evidence="4">WHIM1 domain-containing protein</fullName>
    </recommendedName>
</protein>
<dbReference type="PANTHER" id="PTHR42107:SF1">
    <property type="entry name" value="WHIM1 DOMAIN-CONTAINING PROTEIN"/>
    <property type="match status" value="1"/>
</dbReference>
<evidence type="ECO:0008006" key="4">
    <source>
        <dbReference type="Google" id="ProtNLM"/>
    </source>
</evidence>
<dbReference type="Proteomes" id="UP000077051">
    <property type="component" value="Unassembled WGS sequence"/>
</dbReference>
<dbReference type="VEuPathDB" id="FungiDB:MUCCIDRAFT_85221"/>
<feature type="compositionally biased region" description="Polar residues" evidence="1">
    <location>
        <begin position="294"/>
        <end position="350"/>
    </location>
</feature>
<proteinExistence type="predicted"/>
<organism evidence="2 3">
    <name type="scientific">Mucor lusitanicus CBS 277.49</name>
    <dbReference type="NCBI Taxonomy" id="747725"/>
    <lineage>
        <taxon>Eukaryota</taxon>
        <taxon>Fungi</taxon>
        <taxon>Fungi incertae sedis</taxon>
        <taxon>Mucoromycota</taxon>
        <taxon>Mucoromycotina</taxon>
        <taxon>Mucoromycetes</taxon>
        <taxon>Mucorales</taxon>
        <taxon>Mucorineae</taxon>
        <taxon>Mucoraceae</taxon>
        <taxon>Mucor</taxon>
    </lineage>
</organism>
<reference evidence="2 3" key="1">
    <citation type="submission" date="2015-06" db="EMBL/GenBank/DDBJ databases">
        <title>Expansion of signal transduction pathways in fungi by whole-genome duplication.</title>
        <authorList>
            <consortium name="DOE Joint Genome Institute"/>
            <person name="Corrochano L.M."/>
            <person name="Kuo A."/>
            <person name="Marcet-Houben M."/>
            <person name="Polaino S."/>
            <person name="Salamov A."/>
            <person name="Villalobos J.M."/>
            <person name="Alvarez M.I."/>
            <person name="Avalos J."/>
            <person name="Benito E.P."/>
            <person name="Benoit I."/>
            <person name="Burger G."/>
            <person name="Camino L.P."/>
            <person name="Canovas D."/>
            <person name="Cerda-Olmedo E."/>
            <person name="Cheng J.-F."/>
            <person name="Dominguez A."/>
            <person name="Elias M."/>
            <person name="Eslava A.P."/>
            <person name="Glaser F."/>
            <person name="Grimwood J."/>
            <person name="Gutierrez G."/>
            <person name="Heitman J."/>
            <person name="Henrissat B."/>
            <person name="Iturriaga E.A."/>
            <person name="Lang B.F."/>
            <person name="Lavin J.L."/>
            <person name="Lee S."/>
            <person name="Li W."/>
            <person name="Lindquist E."/>
            <person name="Lopez-Garcia S."/>
            <person name="Luque E.M."/>
            <person name="Marcos A.T."/>
            <person name="Martin J."/>
            <person name="Mccluskey K."/>
            <person name="Medina H.R."/>
            <person name="Miralles-Duran A."/>
            <person name="Miyazaki A."/>
            <person name="Munoz-Torres E."/>
            <person name="Oguiza J.A."/>
            <person name="Ohm R."/>
            <person name="Olmedo M."/>
            <person name="Orejas M."/>
            <person name="Ortiz-Castellanos L."/>
            <person name="Pisabarro A.G."/>
            <person name="Rodriguez-Romero J."/>
            <person name="Ruiz-Herrera J."/>
            <person name="Ruiz-Vazquez R."/>
            <person name="Sanz C."/>
            <person name="Schackwitz W."/>
            <person name="Schmutz J."/>
            <person name="Shahriari M."/>
            <person name="Shelest E."/>
            <person name="Silva-Franco F."/>
            <person name="Soanes D."/>
            <person name="Syed K."/>
            <person name="Tagua V.G."/>
            <person name="Talbot N.J."/>
            <person name="Thon M."/>
            <person name="De Vries R.P."/>
            <person name="Wiebenga A."/>
            <person name="Yadav J.S."/>
            <person name="Braun E.L."/>
            <person name="Baker S."/>
            <person name="Garre V."/>
            <person name="Horwitz B."/>
            <person name="Torres-Martinez S."/>
            <person name="Idnurm A."/>
            <person name="Herrera-Estrella A."/>
            <person name="Gabaldon T."/>
            <person name="Grigoriev I.V."/>
        </authorList>
    </citation>
    <scope>NUCLEOTIDE SEQUENCE [LARGE SCALE GENOMIC DNA]</scope>
    <source>
        <strain evidence="2 3">CBS 277.49</strain>
    </source>
</reference>
<dbReference type="STRING" id="747725.A0A162Q3T0"/>